<dbReference type="Proteomes" id="UP001597510">
    <property type="component" value="Unassembled WGS sequence"/>
</dbReference>
<feature type="domain" description="Activator of Hsp90 ATPase homologue 1/2-like C-terminal" evidence="2">
    <location>
        <begin position="13"/>
        <end position="138"/>
    </location>
</feature>
<dbReference type="RefSeq" id="WP_340239713.1">
    <property type="nucleotide sequence ID" value="NZ_JBBEWC010000014.1"/>
</dbReference>
<comment type="caution">
    <text evidence="3">The sequence shown here is derived from an EMBL/GenBank/DDBJ whole genome shotgun (WGS) entry which is preliminary data.</text>
</comment>
<evidence type="ECO:0000313" key="3">
    <source>
        <dbReference type="EMBL" id="MFD2520559.1"/>
    </source>
</evidence>
<evidence type="ECO:0000313" key="4">
    <source>
        <dbReference type="Proteomes" id="UP001597510"/>
    </source>
</evidence>
<organism evidence="3 4">
    <name type="scientific">Emticicia soli</name>
    <dbReference type="NCBI Taxonomy" id="2027878"/>
    <lineage>
        <taxon>Bacteria</taxon>
        <taxon>Pseudomonadati</taxon>
        <taxon>Bacteroidota</taxon>
        <taxon>Cytophagia</taxon>
        <taxon>Cytophagales</taxon>
        <taxon>Leadbetterellaceae</taxon>
        <taxon>Emticicia</taxon>
    </lineage>
</organism>
<name>A0ABW5J3F8_9BACT</name>
<gene>
    <name evidence="3" type="ORF">ACFSR2_06670</name>
</gene>
<sequence>MNDSFYTNVIINAAQDKVWQNLTRPSIMLEWMGDPDMDLQIDTNWKINSPIIISGFHHTKFENKGIVLTFDIEQKLSFTHLSSVSQLPDIPESYSKLTFILEPVGEHTLLSLNIENFPTESIRKHLEFYWRATLVNIKNKTETSEK</sequence>
<evidence type="ECO:0000259" key="2">
    <source>
        <dbReference type="Pfam" id="PF08327"/>
    </source>
</evidence>
<dbReference type="SUPFAM" id="SSF55961">
    <property type="entry name" value="Bet v1-like"/>
    <property type="match status" value="1"/>
</dbReference>
<dbReference type="InterPro" id="IPR013538">
    <property type="entry name" value="ASHA1/2-like_C"/>
</dbReference>
<evidence type="ECO:0000256" key="1">
    <source>
        <dbReference type="ARBA" id="ARBA00006817"/>
    </source>
</evidence>
<dbReference type="Gene3D" id="3.30.530.20">
    <property type="match status" value="1"/>
</dbReference>
<dbReference type="Pfam" id="PF08327">
    <property type="entry name" value="AHSA1"/>
    <property type="match status" value="1"/>
</dbReference>
<proteinExistence type="inferred from homology"/>
<dbReference type="InterPro" id="IPR023393">
    <property type="entry name" value="START-like_dom_sf"/>
</dbReference>
<dbReference type="CDD" id="cd07814">
    <property type="entry name" value="SRPBCC_CalC_Aha1-like"/>
    <property type="match status" value="1"/>
</dbReference>
<dbReference type="EMBL" id="JBHULC010000006">
    <property type="protein sequence ID" value="MFD2520559.1"/>
    <property type="molecule type" value="Genomic_DNA"/>
</dbReference>
<accession>A0ABW5J3F8</accession>
<reference evidence="4" key="1">
    <citation type="journal article" date="2019" name="Int. J. Syst. Evol. Microbiol.">
        <title>The Global Catalogue of Microorganisms (GCM) 10K type strain sequencing project: providing services to taxonomists for standard genome sequencing and annotation.</title>
        <authorList>
            <consortium name="The Broad Institute Genomics Platform"/>
            <consortium name="The Broad Institute Genome Sequencing Center for Infectious Disease"/>
            <person name="Wu L."/>
            <person name="Ma J."/>
        </authorList>
    </citation>
    <scope>NUCLEOTIDE SEQUENCE [LARGE SCALE GENOMIC DNA]</scope>
    <source>
        <strain evidence="4">KCTC 52344</strain>
    </source>
</reference>
<keyword evidence="4" id="KW-1185">Reference proteome</keyword>
<protein>
    <submittedName>
        <fullName evidence="3">SRPBCC domain-containing protein</fullName>
    </submittedName>
</protein>
<comment type="similarity">
    <text evidence="1">Belongs to the AHA1 family.</text>
</comment>